<dbReference type="EMBL" id="CAJVQC010168173">
    <property type="protein sequence ID" value="CAG8849939.1"/>
    <property type="molecule type" value="Genomic_DNA"/>
</dbReference>
<organism evidence="1 2">
    <name type="scientific">Racocetra persica</name>
    <dbReference type="NCBI Taxonomy" id="160502"/>
    <lineage>
        <taxon>Eukaryota</taxon>
        <taxon>Fungi</taxon>
        <taxon>Fungi incertae sedis</taxon>
        <taxon>Mucoromycota</taxon>
        <taxon>Glomeromycotina</taxon>
        <taxon>Glomeromycetes</taxon>
        <taxon>Diversisporales</taxon>
        <taxon>Gigasporaceae</taxon>
        <taxon>Racocetra</taxon>
    </lineage>
</organism>
<feature type="non-terminal residue" evidence="1">
    <location>
        <position position="1"/>
    </location>
</feature>
<reference evidence="1" key="1">
    <citation type="submission" date="2021-06" db="EMBL/GenBank/DDBJ databases">
        <authorList>
            <person name="Kallberg Y."/>
            <person name="Tangrot J."/>
            <person name="Rosling A."/>
        </authorList>
    </citation>
    <scope>NUCLEOTIDE SEQUENCE</scope>
    <source>
        <strain evidence="1">MA461A</strain>
    </source>
</reference>
<feature type="non-terminal residue" evidence="1">
    <location>
        <position position="57"/>
    </location>
</feature>
<evidence type="ECO:0000313" key="1">
    <source>
        <dbReference type="EMBL" id="CAG8849939.1"/>
    </source>
</evidence>
<dbReference type="Proteomes" id="UP000789920">
    <property type="component" value="Unassembled WGS sequence"/>
</dbReference>
<proteinExistence type="predicted"/>
<keyword evidence="2" id="KW-1185">Reference proteome</keyword>
<gene>
    <name evidence="1" type="ORF">RPERSI_LOCUS35851</name>
</gene>
<evidence type="ECO:0000313" key="2">
    <source>
        <dbReference type="Proteomes" id="UP000789920"/>
    </source>
</evidence>
<protein>
    <submittedName>
        <fullName evidence="1">36208_t:CDS:1</fullName>
    </submittedName>
</protein>
<accession>A0ACA9SX94</accession>
<name>A0ACA9SX94_9GLOM</name>
<comment type="caution">
    <text evidence="1">The sequence shown here is derived from an EMBL/GenBank/DDBJ whole genome shotgun (WGS) entry which is preliminary data.</text>
</comment>
<sequence length="57" mass="6721">IEEVIQDISRPDYPYKNYVLPKKANSTDRAKYNLCQDILKYQQENNISEAKLIKIFG</sequence>